<organism evidence="3 4">
    <name type="scientific">Holothuria leucospilota</name>
    <name type="common">Black long sea cucumber</name>
    <name type="synonym">Mertensiothuria leucospilota</name>
    <dbReference type="NCBI Taxonomy" id="206669"/>
    <lineage>
        <taxon>Eukaryota</taxon>
        <taxon>Metazoa</taxon>
        <taxon>Echinodermata</taxon>
        <taxon>Eleutherozoa</taxon>
        <taxon>Echinozoa</taxon>
        <taxon>Holothuroidea</taxon>
        <taxon>Aspidochirotacea</taxon>
        <taxon>Aspidochirotida</taxon>
        <taxon>Holothuriidae</taxon>
        <taxon>Holothuria</taxon>
    </lineage>
</organism>
<dbReference type="SMART" id="SM00409">
    <property type="entry name" value="IG"/>
    <property type="match status" value="1"/>
</dbReference>
<comment type="caution">
    <text evidence="3">The sequence shown here is derived from an EMBL/GenBank/DDBJ whole genome shotgun (WGS) entry which is preliminary data.</text>
</comment>
<name>A0A9Q1H3T6_HOLLE</name>
<dbReference type="Gene3D" id="2.60.40.10">
    <property type="entry name" value="Immunoglobulins"/>
    <property type="match status" value="1"/>
</dbReference>
<evidence type="ECO:0000313" key="3">
    <source>
        <dbReference type="EMBL" id="KAJ8031470.1"/>
    </source>
</evidence>
<dbReference type="AlphaFoldDB" id="A0A9Q1H3T6"/>
<dbReference type="InterPro" id="IPR007110">
    <property type="entry name" value="Ig-like_dom"/>
</dbReference>
<proteinExistence type="predicted"/>
<keyword evidence="4" id="KW-1185">Reference proteome</keyword>
<keyword evidence="1" id="KW-0732">Signal</keyword>
<accession>A0A9Q1H3T6</accession>
<dbReference type="PROSITE" id="PS50835">
    <property type="entry name" value="IG_LIKE"/>
    <property type="match status" value="1"/>
</dbReference>
<dbReference type="InterPro" id="IPR036179">
    <property type="entry name" value="Ig-like_dom_sf"/>
</dbReference>
<evidence type="ECO:0000259" key="2">
    <source>
        <dbReference type="PROSITE" id="PS50835"/>
    </source>
</evidence>
<dbReference type="InterPro" id="IPR013783">
    <property type="entry name" value="Ig-like_fold"/>
</dbReference>
<sequence length="182" mass="20676">MSILLTFLLIFCHRTACVSDENPCSGFLGATSDVHGVIGESITLTCNVTTNCDRHYSKYDNTTKARWLLPEYYSDDTYFFSFNSSQRLQFLHVNNINDSMAGFYTCFCDDHNGNRTAQACFNLSVYEVQCPVCVLINGEKRVFDRCSMRSTLEMIDVEVNQNITIECDDGAKRKTNCSRLSK</sequence>
<dbReference type="SUPFAM" id="SSF48726">
    <property type="entry name" value="Immunoglobulin"/>
    <property type="match status" value="1"/>
</dbReference>
<dbReference type="EMBL" id="JAIZAY010000012">
    <property type="protein sequence ID" value="KAJ8031470.1"/>
    <property type="molecule type" value="Genomic_DNA"/>
</dbReference>
<evidence type="ECO:0000256" key="1">
    <source>
        <dbReference type="SAM" id="SignalP"/>
    </source>
</evidence>
<dbReference type="InterPro" id="IPR003599">
    <property type="entry name" value="Ig_sub"/>
</dbReference>
<gene>
    <name evidence="3" type="ORF">HOLleu_24667</name>
</gene>
<dbReference type="OrthoDB" id="10621911at2759"/>
<protein>
    <recommendedName>
        <fullName evidence="2">Ig-like domain-containing protein</fullName>
    </recommendedName>
</protein>
<feature type="domain" description="Ig-like" evidence="2">
    <location>
        <begin position="23"/>
        <end position="122"/>
    </location>
</feature>
<feature type="chain" id="PRO_5040413378" description="Ig-like domain-containing protein" evidence="1">
    <location>
        <begin position="20"/>
        <end position="182"/>
    </location>
</feature>
<feature type="signal peptide" evidence="1">
    <location>
        <begin position="1"/>
        <end position="19"/>
    </location>
</feature>
<reference evidence="3" key="1">
    <citation type="submission" date="2021-10" db="EMBL/GenBank/DDBJ databases">
        <title>Tropical sea cucumber genome reveals ecological adaptation and Cuvierian tubules defense mechanism.</title>
        <authorList>
            <person name="Chen T."/>
        </authorList>
    </citation>
    <scope>NUCLEOTIDE SEQUENCE</scope>
    <source>
        <strain evidence="3">Nanhai2018</strain>
        <tissue evidence="3">Muscle</tissue>
    </source>
</reference>
<dbReference type="Proteomes" id="UP001152320">
    <property type="component" value="Chromosome 12"/>
</dbReference>
<evidence type="ECO:0000313" key="4">
    <source>
        <dbReference type="Proteomes" id="UP001152320"/>
    </source>
</evidence>